<sequence length="106" mass="11444">MELRHLRHFVALAEEHSFTHAAARELIVQSGLSSSVRALEAAAAASQAVPEVRGLLAGHLRIDTYPANPRVLPLPPWPAGPTRAHPALEITVRQTDGPAMTRMVTD</sequence>
<keyword evidence="4" id="KW-0804">Transcription</keyword>
<dbReference type="InterPro" id="IPR000847">
    <property type="entry name" value="LysR_HTH_N"/>
</dbReference>
<dbReference type="Pfam" id="PF00126">
    <property type="entry name" value="HTH_1"/>
    <property type="match status" value="1"/>
</dbReference>
<feature type="domain" description="HTH lysR-type" evidence="5">
    <location>
        <begin position="1"/>
        <end position="40"/>
    </location>
</feature>
<evidence type="ECO:0000313" key="7">
    <source>
        <dbReference type="Proteomes" id="UP000660265"/>
    </source>
</evidence>
<evidence type="ECO:0000256" key="1">
    <source>
        <dbReference type="ARBA" id="ARBA00009437"/>
    </source>
</evidence>
<evidence type="ECO:0000259" key="5">
    <source>
        <dbReference type="PROSITE" id="PS50931"/>
    </source>
</evidence>
<organism evidence="6 7">
    <name type="scientific">Streptomyces camponoticapitis</name>
    <dbReference type="NCBI Taxonomy" id="1616125"/>
    <lineage>
        <taxon>Bacteria</taxon>
        <taxon>Bacillati</taxon>
        <taxon>Actinomycetota</taxon>
        <taxon>Actinomycetes</taxon>
        <taxon>Kitasatosporales</taxon>
        <taxon>Streptomycetaceae</taxon>
        <taxon>Streptomyces</taxon>
    </lineage>
</organism>
<dbReference type="PANTHER" id="PTHR30126:SF40">
    <property type="entry name" value="HTH-TYPE TRANSCRIPTIONAL REGULATOR GLTR"/>
    <property type="match status" value="1"/>
</dbReference>
<evidence type="ECO:0000256" key="2">
    <source>
        <dbReference type="ARBA" id="ARBA00023015"/>
    </source>
</evidence>
<gene>
    <name evidence="6" type="ORF">GCM10011583_73300</name>
</gene>
<protein>
    <recommendedName>
        <fullName evidence="5">HTH lysR-type domain-containing protein</fullName>
    </recommendedName>
</protein>
<proteinExistence type="inferred from homology"/>
<keyword evidence="3" id="KW-0238">DNA-binding</keyword>
<keyword evidence="2" id="KW-0805">Transcription regulation</keyword>
<dbReference type="SUPFAM" id="SSF46785">
    <property type="entry name" value="Winged helix' DNA-binding domain"/>
    <property type="match status" value="1"/>
</dbReference>
<dbReference type="PANTHER" id="PTHR30126">
    <property type="entry name" value="HTH-TYPE TRANSCRIPTIONAL REGULATOR"/>
    <property type="match status" value="1"/>
</dbReference>
<evidence type="ECO:0000256" key="4">
    <source>
        <dbReference type="ARBA" id="ARBA00023163"/>
    </source>
</evidence>
<accession>A0ABQ2F0H1</accession>
<dbReference type="InterPro" id="IPR036390">
    <property type="entry name" value="WH_DNA-bd_sf"/>
</dbReference>
<name>A0ABQ2F0H1_9ACTN</name>
<comment type="caution">
    <text evidence="6">The sequence shown here is derived from an EMBL/GenBank/DDBJ whole genome shotgun (WGS) entry which is preliminary data.</text>
</comment>
<evidence type="ECO:0000256" key="3">
    <source>
        <dbReference type="ARBA" id="ARBA00023125"/>
    </source>
</evidence>
<keyword evidence="7" id="KW-1185">Reference proteome</keyword>
<evidence type="ECO:0000313" key="6">
    <source>
        <dbReference type="EMBL" id="GGK30773.1"/>
    </source>
</evidence>
<dbReference type="PROSITE" id="PS50931">
    <property type="entry name" value="HTH_LYSR"/>
    <property type="match status" value="1"/>
</dbReference>
<comment type="similarity">
    <text evidence="1">Belongs to the LysR transcriptional regulatory family.</text>
</comment>
<dbReference type="Proteomes" id="UP000660265">
    <property type="component" value="Unassembled WGS sequence"/>
</dbReference>
<dbReference type="InterPro" id="IPR036388">
    <property type="entry name" value="WH-like_DNA-bd_sf"/>
</dbReference>
<reference evidence="7" key="1">
    <citation type="journal article" date="2019" name="Int. J. Syst. Evol. Microbiol.">
        <title>The Global Catalogue of Microorganisms (GCM) 10K type strain sequencing project: providing services to taxonomists for standard genome sequencing and annotation.</title>
        <authorList>
            <consortium name="The Broad Institute Genomics Platform"/>
            <consortium name="The Broad Institute Genome Sequencing Center for Infectious Disease"/>
            <person name="Wu L."/>
            <person name="Ma J."/>
        </authorList>
    </citation>
    <scope>NUCLEOTIDE SEQUENCE [LARGE SCALE GENOMIC DNA]</scope>
    <source>
        <strain evidence="7">CGMCC 4.7275</strain>
    </source>
</reference>
<dbReference type="Gene3D" id="1.10.10.10">
    <property type="entry name" value="Winged helix-like DNA-binding domain superfamily/Winged helix DNA-binding domain"/>
    <property type="match status" value="1"/>
</dbReference>
<dbReference type="EMBL" id="BMMV01000042">
    <property type="protein sequence ID" value="GGK30773.1"/>
    <property type="molecule type" value="Genomic_DNA"/>
</dbReference>
<dbReference type="RefSeq" id="WP_189111901.1">
    <property type="nucleotide sequence ID" value="NZ_BMMV01000042.1"/>
</dbReference>